<protein>
    <submittedName>
        <fullName evidence="1">Uncharacterized protein</fullName>
    </submittedName>
</protein>
<name>A0AAV8X7K9_9CUCU</name>
<reference evidence="1" key="1">
    <citation type="journal article" date="2023" name="Insect Mol. Biol.">
        <title>Genome sequencing provides insights into the evolution of gene families encoding plant cell wall-degrading enzymes in longhorned beetles.</title>
        <authorList>
            <person name="Shin N.R."/>
            <person name="Okamura Y."/>
            <person name="Kirsch R."/>
            <person name="Pauchet Y."/>
        </authorList>
    </citation>
    <scope>NUCLEOTIDE SEQUENCE</scope>
    <source>
        <strain evidence="1">RBIC_L_NR</strain>
    </source>
</reference>
<dbReference type="AlphaFoldDB" id="A0AAV8X7K9"/>
<accession>A0AAV8X7K9</accession>
<evidence type="ECO:0000313" key="2">
    <source>
        <dbReference type="Proteomes" id="UP001162156"/>
    </source>
</evidence>
<sequence length="93" mass="10400">MWEMDDPMVVVPVKKEMADIKAEAECTEAVEETIDCTSMGTTEVHTVVLQNIQIHEGGEDLPIILNDFPQNNSDGNLQIATLEEDVIHTYIIE</sequence>
<proteinExistence type="predicted"/>
<organism evidence="1 2">
    <name type="scientific">Rhamnusium bicolor</name>
    <dbReference type="NCBI Taxonomy" id="1586634"/>
    <lineage>
        <taxon>Eukaryota</taxon>
        <taxon>Metazoa</taxon>
        <taxon>Ecdysozoa</taxon>
        <taxon>Arthropoda</taxon>
        <taxon>Hexapoda</taxon>
        <taxon>Insecta</taxon>
        <taxon>Pterygota</taxon>
        <taxon>Neoptera</taxon>
        <taxon>Endopterygota</taxon>
        <taxon>Coleoptera</taxon>
        <taxon>Polyphaga</taxon>
        <taxon>Cucujiformia</taxon>
        <taxon>Chrysomeloidea</taxon>
        <taxon>Cerambycidae</taxon>
        <taxon>Lepturinae</taxon>
        <taxon>Rhagiini</taxon>
        <taxon>Rhamnusium</taxon>
    </lineage>
</organism>
<gene>
    <name evidence="1" type="ORF">NQ314_013322</name>
</gene>
<dbReference type="EMBL" id="JANEYF010003725">
    <property type="protein sequence ID" value="KAJ8934448.1"/>
    <property type="molecule type" value="Genomic_DNA"/>
</dbReference>
<evidence type="ECO:0000313" key="1">
    <source>
        <dbReference type="EMBL" id="KAJ8934448.1"/>
    </source>
</evidence>
<comment type="caution">
    <text evidence="1">The sequence shown here is derived from an EMBL/GenBank/DDBJ whole genome shotgun (WGS) entry which is preliminary data.</text>
</comment>
<keyword evidence="2" id="KW-1185">Reference proteome</keyword>
<dbReference type="Proteomes" id="UP001162156">
    <property type="component" value="Unassembled WGS sequence"/>
</dbReference>